<dbReference type="AlphaFoldDB" id="A0AAD5S155"/>
<gene>
    <name evidence="1" type="ORF">HK097_006772</name>
</gene>
<reference evidence="1" key="1">
    <citation type="submission" date="2020-05" db="EMBL/GenBank/DDBJ databases">
        <title>Phylogenomic resolution of chytrid fungi.</title>
        <authorList>
            <person name="Stajich J.E."/>
            <person name="Amses K."/>
            <person name="Simmons R."/>
            <person name="Seto K."/>
            <person name="Myers J."/>
            <person name="Bonds A."/>
            <person name="Quandt C.A."/>
            <person name="Barry K."/>
            <person name="Liu P."/>
            <person name="Grigoriev I."/>
            <person name="Longcore J.E."/>
            <person name="James T.Y."/>
        </authorList>
    </citation>
    <scope>NUCLEOTIDE SEQUENCE</scope>
    <source>
        <strain evidence="1">JEL0318</strain>
    </source>
</reference>
<feature type="non-terminal residue" evidence="1">
    <location>
        <position position="306"/>
    </location>
</feature>
<proteinExistence type="predicted"/>
<dbReference type="PANTHER" id="PTHR15678">
    <property type="entry name" value="ANTIGEN MLAA-22-RELATED"/>
    <property type="match status" value="1"/>
</dbReference>
<dbReference type="Pfam" id="PF10344">
    <property type="entry name" value="Hobbit"/>
    <property type="match status" value="1"/>
</dbReference>
<accession>A0AAD5S155</accession>
<comment type="caution">
    <text evidence="1">The sequence shown here is derived from an EMBL/GenBank/DDBJ whole genome shotgun (WGS) entry which is preliminary data.</text>
</comment>
<name>A0AAD5S155_9FUNG</name>
<dbReference type="PANTHER" id="PTHR15678:SF6">
    <property type="entry name" value="BRIDGE-LIKE LIPID TRANSFER PROTEIN FAMILY MEMBER 2"/>
    <property type="match status" value="1"/>
</dbReference>
<keyword evidence="2" id="KW-1185">Reference proteome</keyword>
<evidence type="ECO:0000313" key="2">
    <source>
        <dbReference type="Proteomes" id="UP001212841"/>
    </source>
</evidence>
<dbReference type="InterPro" id="IPR045167">
    <property type="entry name" value="Hobbit"/>
</dbReference>
<dbReference type="Proteomes" id="UP001212841">
    <property type="component" value="Unassembled WGS sequence"/>
</dbReference>
<organism evidence="1 2">
    <name type="scientific">Rhizophlyctis rosea</name>
    <dbReference type="NCBI Taxonomy" id="64517"/>
    <lineage>
        <taxon>Eukaryota</taxon>
        <taxon>Fungi</taxon>
        <taxon>Fungi incertae sedis</taxon>
        <taxon>Chytridiomycota</taxon>
        <taxon>Chytridiomycota incertae sedis</taxon>
        <taxon>Chytridiomycetes</taxon>
        <taxon>Rhizophlyctidales</taxon>
        <taxon>Rhizophlyctidaceae</taxon>
        <taxon>Rhizophlyctis</taxon>
    </lineage>
</organism>
<evidence type="ECO:0000313" key="1">
    <source>
        <dbReference type="EMBL" id="KAJ3025006.1"/>
    </source>
</evidence>
<feature type="non-terminal residue" evidence="1">
    <location>
        <position position="1"/>
    </location>
</feature>
<protein>
    <submittedName>
        <fullName evidence="1">Uncharacterized protein</fullName>
    </submittedName>
</protein>
<sequence length="306" mass="33379">GTVGVELHLGRGVKIEFGDQNEGGEEGRKEGKEGKEDVRIECGEFGVWMPNGSGKDGFLGEFGVGAEEDKGFGEFAPDLVAKLEGGVSIGLRTKFLGEAGRELKKDHTKVVLRSPEFCGSFGGKPWDAFRGFRSHSMHITLAITSPRSFFSGLTEPMNSLNLSTSTVDRFNRFFQVYQSALTNVPIRRGKVFQKALPQAQKPKLGRAIGTARIVTSMYPLVLGYITELETGGGGVGLRARAEKMDIDMTFVQRIFNFKGSGEEKEAQMKRKSVSKWNLTAAGTEVTDVELRTVVFGKGVELIGNID</sequence>
<dbReference type="EMBL" id="JADGJD010003197">
    <property type="protein sequence ID" value="KAJ3025006.1"/>
    <property type="molecule type" value="Genomic_DNA"/>
</dbReference>